<accession>A0A540VH14</accession>
<dbReference type="AlphaFoldDB" id="A0A540VH14"/>
<dbReference type="GO" id="GO:0015833">
    <property type="term" value="P:peptide transport"/>
    <property type="evidence" value="ECO:0007669"/>
    <property type="project" value="InterPro"/>
</dbReference>
<comment type="similarity">
    <text evidence="1">Belongs to the ABC transporter superfamily.</text>
</comment>
<evidence type="ECO:0000256" key="2">
    <source>
        <dbReference type="ARBA" id="ARBA00022448"/>
    </source>
</evidence>
<proteinExistence type="inferred from homology"/>
<name>A0A540VH14_9CHLR</name>
<dbReference type="CDD" id="cd03257">
    <property type="entry name" value="ABC_NikE_OppD_transporters"/>
    <property type="match status" value="1"/>
</dbReference>
<dbReference type="InterPro" id="IPR003593">
    <property type="entry name" value="AAA+_ATPase"/>
</dbReference>
<sequence length="332" mass="36809">MLRIKDLDVRYYTDAGIVRANNQINLELKPGERVGLVGESGSGKSTLALAILRMIKPPGTIAGGEIWLDDIELTRLSEERMRQIRGKDISMVPQGAMNSLNPVMRIKDQIIDTMIDHDLGLSRAEMEELAIEALRATELDPKVGNMYPHELSGGMKQRACIAISVAMNPKVIIADEPTSALDVITQRQVMETLGRLQERLGSAIILIGHDMGLMAQFVDRIAVMYAGWMMELGKIEDVFTNPLNPYTQLLISSLPLLDRRGEFSGIPGITPPLTDLPPGCVFNDRCPQAMAVCRTAMPPLREHEPEHLAACYLYENGIKVTEERHDEAVRAQ</sequence>
<dbReference type="PROSITE" id="PS50893">
    <property type="entry name" value="ABC_TRANSPORTER_2"/>
    <property type="match status" value="1"/>
</dbReference>
<dbReference type="Pfam" id="PF08352">
    <property type="entry name" value="oligo_HPY"/>
    <property type="match status" value="1"/>
</dbReference>
<dbReference type="InterPro" id="IPR013563">
    <property type="entry name" value="Oligopep_ABC_C"/>
</dbReference>
<dbReference type="PROSITE" id="PS00211">
    <property type="entry name" value="ABC_TRANSPORTER_1"/>
    <property type="match status" value="1"/>
</dbReference>
<dbReference type="OrthoDB" id="9802264at2"/>
<dbReference type="Proteomes" id="UP000317371">
    <property type="component" value="Unassembled WGS sequence"/>
</dbReference>
<dbReference type="SMART" id="SM00382">
    <property type="entry name" value="AAA"/>
    <property type="match status" value="1"/>
</dbReference>
<dbReference type="GO" id="GO:0005524">
    <property type="term" value="F:ATP binding"/>
    <property type="evidence" value="ECO:0007669"/>
    <property type="project" value="UniProtKB-KW"/>
</dbReference>
<comment type="caution">
    <text evidence="6">The sequence shown here is derived from an EMBL/GenBank/DDBJ whole genome shotgun (WGS) entry which is preliminary data.</text>
</comment>
<evidence type="ECO:0000313" key="6">
    <source>
        <dbReference type="EMBL" id="TQE96059.1"/>
    </source>
</evidence>
<dbReference type="PANTHER" id="PTHR43067:SF3">
    <property type="entry name" value="MALTOSE ABC TRANSPORTER, ATP-BINDING PROTEIN"/>
    <property type="match status" value="1"/>
</dbReference>
<dbReference type="InterPro" id="IPR027417">
    <property type="entry name" value="P-loop_NTPase"/>
</dbReference>
<keyword evidence="3" id="KW-0547">Nucleotide-binding</keyword>
<dbReference type="SUPFAM" id="SSF52540">
    <property type="entry name" value="P-loop containing nucleoside triphosphate hydrolases"/>
    <property type="match status" value="1"/>
</dbReference>
<keyword evidence="7" id="KW-1185">Reference proteome</keyword>
<dbReference type="Gene3D" id="3.40.50.300">
    <property type="entry name" value="P-loop containing nucleotide triphosphate hydrolases"/>
    <property type="match status" value="1"/>
</dbReference>
<dbReference type="Pfam" id="PF00005">
    <property type="entry name" value="ABC_tran"/>
    <property type="match status" value="1"/>
</dbReference>
<evidence type="ECO:0000313" key="7">
    <source>
        <dbReference type="Proteomes" id="UP000317371"/>
    </source>
</evidence>
<organism evidence="6 7">
    <name type="scientific">Litorilinea aerophila</name>
    <dbReference type="NCBI Taxonomy" id="1204385"/>
    <lineage>
        <taxon>Bacteria</taxon>
        <taxon>Bacillati</taxon>
        <taxon>Chloroflexota</taxon>
        <taxon>Caldilineae</taxon>
        <taxon>Caldilineales</taxon>
        <taxon>Caldilineaceae</taxon>
        <taxon>Litorilinea</taxon>
    </lineage>
</organism>
<dbReference type="NCBIfam" id="TIGR01727">
    <property type="entry name" value="oligo_HPY"/>
    <property type="match status" value="1"/>
</dbReference>
<keyword evidence="4 6" id="KW-0067">ATP-binding</keyword>
<dbReference type="InParanoid" id="A0A540VH14"/>
<gene>
    <name evidence="6" type="ORF">FKZ61_09680</name>
</gene>
<evidence type="ECO:0000256" key="3">
    <source>
        <dbReference type="ARBA" id="ARBA00022741"/>
    </source>
</evidence>
<keyword evidence="2" id="KW-0813">Transport</keyword>
<dbReference type="InterPro" id="IPR017871">
    <property type="entry name" value="ABC_transporter-like_CS"/>
</dbReference>
<dbReference type="PANTHER" id="PTHR43067">
    <property type="entry name" value="OLIGOPEPTIDE/DIPEPTIDE ABC TRANSPORTER, ATPASE SUBUNIT"/>
    <property type="match status" value="1"/>
</dbReference>
<dbReference type="FunFam" id="3.40.50.300:FF:000016">
    <property type="entry name" value="Oligopeptide ABC transporter ATP-binding component"/>
    <property type="match status" value="1"/>
</dbReference>
<dbReference type="GO" id="GO:0016887">
    <property type="term" value="F:ATP hydrolysis activity"/>
    <property type="evidence" value="ECO:0007669"/>
    <property type="project" value="InterPro"/>
</dbReference>
<reference evidence="6 7" key="1">
    <citation type="submission" date="2019-06" db="EMBL/GenBank/DDBJ databases">
        <title>Genome sequence of Litorilinea aerophila BAA-2444.</title>
        <authorList>
            <person name="Maclea K.S."/>
            <person name="Maurais E.G."/>
            <person name="Iannazzi L.C."/>
        </authorList>
    </citation>
    <scope>NUCLEOTIDE SEQUENCE [LARGE SCALE GENOMIC DNA]</scope>
    <source>
        <strain evidence="6 7">ATCC BAA-2444</strain>
    </source>
</reference>
<evidence type="ECO:0000256" key="4">
    <source>
        <dbReference type="ARBA" id="ARBA00022840"/>
    </source>
</evidence>
<protein>
    <submittedName>
        <fullName evidence="6">ABC transporter ATP-binding protein</fullName>
    </submittedName>
</protein>
<dbReference type="InterPro" id="IPR003439">
    <property type="entry name" value="ABC_transporter-like_ATP-bd"/>
</dbReference>
<dbReference type="EMBL" id="VIGC01000010">
    <property type="protein sequence ID" value="TQE96059.1"/>
    <property type="molecule type" value="Genomic_DNA"/>
</dbReference>
<evidence type="ECO:0000259" key="5">
    <source>
        <dbReference type="PROSITE" id="PS50893"/>
    </source>
</evidence>
<feature type="domain" description="ABC transporter" evidence="5">
    <location>
        <begin position="4"/>
        <end position="251"/>
    </location>
</feature>
<evidence type="ECO:0000256" key="1">
    <source>
        <dbReference type="ARBA" id="ARBA00005417"/>
    </source>
</evidence>